<dbReference type="GO" id="GO:0004521">
    <property type="term" value="F:RNA endonuclease activity"/>
    <property type="evidence" value="ECO:0007669"/>
    <property type="project" value="UniProtKB-UniRule"/>
</dbReference>
<dbReference type="PROSITE" id="PS51959">
    <property type="entry name" value="ENDOU"/>
    <property type="match status" value="1"/>
</dbReference>
<evidence type="ECO:0000256" key="8">
    <source>
        <dbReference type="ARBA" id="ARBA00022884"/>
    </source>
</evidence>
<accession>A0A0N4Z7P3</accession>
<dbReference type="SUPFAM" id="SSF142877">
    <property type="entry name" value="EndoU-like"/>
    <property type="match status" value="1"/>
</dbReference>
<evidence type="ECO:0000256" key="6">
    <source>
        <dbReference type="ARBA" id="ARBA00022759"/>
    </source>
</evidence>
<evidence type="ECO:0000313" key="14">
    <source>
        <dbReference type="WBParaSite" id="PTRK_0000319500.1"/>
    </source>
</evidence>
<evidence type="ECO:0000256" key="10">
    <source>
        <dbReference type="ARBA" id="ARBA00023239"/>
    </source>
</evidence>
<keyword evidence="10" id="KW-0456">Lyase</keyword>
<proteinExistence type="inferred from homology"/>
<dbReference type="GO" id="GO:0016787">
    <property type="term" value="F:hydrolase activity"/>
    <property type="evidence" value="ECO:0007669"/>
    <property type="project" value="UniProtKB-KW"/>
</dbReference>
<dbReference type="GO" id="GO:0003723">
    <property type="term" value="F:RNA binding"/>
    <property type="evidence" value="ECO:0007669"/>
    <property type="project" value="UniProtKB-UniRule"/>
</dbReference>
<evidence type="ECO:0000256" key="9">
    <source>
        <dbReference type="ARBA" id="ARBA00023211"/>
    </source>
</evidence>
<evidence type="ECO:0000259" key="12">
    <source>
        <dbReference type="PROSITE" id="PS51959"/>
    </source>
</evidence>
<evidence type="ECO:0000256" key="7">
    <source>
        <dbReference type="ARBA" id="ARBA00022801"/>
    </source>
</evidence>
<evidence type="ECO:0000256" key="5">
    <source>
        <dbReference type="ARBA" id="ARBA00022723"/>
    </source>
</evidence>
<dbReference type="PANTHER" id="PTHR12439:SF42">
    <property type="entry name" value="ENDORIBONUCLEASE-RELATED"/>
    <property type="match status" value="1"/>
</dbReference>
<evidence type="ECO:0000256" key="2">
    <source>
        <dbReference type="ARBA" id="ARBA00010168"/>
    </source>
</evidence>
<dbReference type="GO" id="GO:0016829">
    <property type="term" value="F:lyase activity"/>
    <property type="evidence" value="ECO:0007669"/>
    <property type="project" value="UniProtKB-KW"/>
</dbReference>
<sequence length="255" mass="29851">MREIDFDKPSQDDLVISWGKTIDKYGKEEQQEPLFKYVNESLFEKPVYKVLIEIYNNSVFKTPVCTKDVAIEGKKKELIDNFINVYTGMPVFKLGYNFLVENNLIKDDYNAFIDELYHFWFGMYSRCHRTHTQGSSGWEHVFSGEWKEDIIDGHHNWIRYYLLQKEGRIKYHGHTKVKGNVTGDIQYTWDGYLKEVGGFFMNTSPIFDFTVFTICSLPQYGNSDCNIKVDGYDIKIVSFHQKCDDGICLSTCYPS</sequence>
<evidence type="ECO:0000256" key="3">
    <source>
        <dbReference type="ARBA" id="ARBA00011245"/>
    </source>
</evidence>
<feature type="domain" description="EndoU" evidence="12">
    <location>
        <begin position="1"/>
        <end position="255"/>
    </location>
</feature>
<dbReference type="CDD" id="cd21159">
    <property type="entry name" value="XendoU"/>
    <property type="match status" value="1"/>
</dbReference>
<comment type="cofactor">
    <cofactor evidence="1 11">
        <name>Mn(2+)</name>
        <dbReference type="ChEBI" id="CHEBI:29035"/>
    </cofactor>
</comment>
<comment type="subunit">
    <text evidence="3 11">Monomer.</text>
</comment>
<dbReference type="GO" id="GO:0046872">
    <property type="term" value="F:metal ion binding"/>
    <property type="evidence" value="ECO:0007669"/>
    <property type="project" value="UniProtKB-UniRule"/>
</dbReference>
<dbReference type="Pfam" id="PF09412">
    <property type="entry name" value="XendoU"/>
    <property type="match status" value="1"/>
</dbReference>
<dbReference type="PANTHER" id="PTHR12439">
    <property type="entry name" value="PLACENTAL PROTEIN 11-RELATED"/>
    <property type="match status" value="1"/>
</dbReference>
<dbReference type="InterPro" id="IPR018998">
    <property type="entry name" value="EndoU_C"/>
</dbReference>
<keyword evidence="6 11" id="KW-0255">Endonuclease</keyword>
<evidence type="ECO:0000313" key="13">
    <source>
        <dbReference type="Proteomes" id="UP000038045"/>
    </source>
</evidence>
<keyword evidence="7 11" id="KW-0378">Hydrolase</keyword>
<keyword evidence="9 11" id="KW-0464">Manganese</keyword>
<dbReference type="InterPro" id="IPR039787">
    <property type="entry name" value="ENDOU"/>
</dbReference>
<keyword evidence="5 11" id="KW-0479">Metal-binding</keyword>
<name>A0A0N4Z7P3_PARTI</name>
<organism evidence="13 14">
    <name type="scientific">Parastrongyloides trichosuri</name>
    <name type="common">Possum-specific nematode worm</name>
    <dbReference type="NCBI Taxonomy" id="131310"/>
    <lineage>
        <taxon>Eukaryota</taxon>
        <taxon>Metazoa</taxon>
        <taxon>Ecdysozoa</taxon>
        <taxon>Nematoda</taxon>
        <taxon>Chromadorea</taxon>
        <taxon>Rhabditida</taxon>
        <taxon>Tylenchina</taxon>
        <taxon>Panagrolaimomorpha</taxon>
        <taxon>Strongyloidoidea</taxon>
        <taxon>Strongyloididae</taxon>
        <taxon>Parastrongyloides</taxon>
    </lineage>
</organism>
<comment type="similarity">
    <text evidence="2 11">Belongs to the ENDOU family.</text>
</comment>
<dbReference type="Proteomes" id="UP000038045">
    <property type="component" value="Unplaced"/>
</dbReference>
<keyword evidence="8 11" id="KW-0694">RNA-binding</keyword>
<reference evidence="14" key="1">
    <citation type="submission" date="2017-02" db="UniProtKB">
        <authorList>
            <consortium name="WormBaseParasite"/>
        </authorList>
    </citation>
    <scope>IDENTIFICATION</scope>
</reference>
<evidence type="ECO:0000256" key="1">
    <source>
        <dbReference type="ARBA" id="ARBA00001936"/>
    </source>
</evidence>
<dbReference type="WBParaSite" id="PTRK_0000319500.1">
    <property type="protein sequence ID" value="PTRK_0000319500.1"/>
    <property type="gene ID" value="PTRK_0000319500"/>
</dbReference>
<evidence type="ECO:0000256" key="4">
    <source>
        <dbReference type="ARBA" id="ARBA00022722"/>
    </source>
</evidence>
<dbReference type="InterPro" id="IPR037227">
    <property type="entry name" value="EndoU-like"/>
</dbReference>
<evidence type="ECO:0000256" key="11">
    <source>
        <dbReference type="RuleBase" id="RU367085"/>
    </source>
</evidence>
<keyword evidence="13" id="KW-1185">Reference proteome</keyword>
<keyword evidence="4 11" id="KW-0540">Nuclease</keyword>
<protein>
    <submittedName>
        <fullName evidence="14">Endoribonuclease</fullName>
    </submittedName>
</protein>
<dbReference type="AlphaFoldDB" id="A0A0N4Z7P3"/>